<keyword evidence="1 3" id="KW-0238">DNA-binding</keyword>
<protein>
    <submittedName>
        <fullName evidence="6">Tyrosine-type recombinase/integrase</fullName>
    </submittedName>
</protein>
<evidence type="ECO:0000313" key="7">
    <source>
        <dbReference type="Proteomes" id="UP000818266"/>
    </source>
</evidence>
<feature type="domain" description="Core-binding (CB)" evidence="5">
    <location>
        <begin position="23"/>
        <end position="101"/>
    </location>
</feature>
<dbReference type="InterPro" id="IPR002104">
    <property type="entry name" value="Integrase_catalytic"/>
</dbReference>
<dbReference type="GO" id="GO:0015074">
    <property type="term" value="P:DNA integration"/>
    <property type="evidence" value="ECO:0007669"/>
    <property type="project" value="InterPro"/>
</dbReference>
<evidence type="ECO:0000313" key="6">
    <source>
        <dbReference type="EMBL" id="NHF62223.1"/>
    </source>
</evidence>
<evidence type="ECO:0000256" key="2">
    <source>
        <dbReference type="ARBA" id="ARBA00023172"/>
    </source>
</evidence>
<accession>A0A9E5MI18</accession>
<evidence type="ECO:0000259" key="4">
    <source>
        <dbReference type="PROSITE" id="PS51898"/>
    </source>
</evidence>
<evidence type="ECO:0000256" key="1">
    <source>
        <dbReference type="ARBA" id="ARBA00023125"/>
    </source>
</evidence>
<dbReference type="Pfam" id="PF00589">
    <property type="entry name" value="Phage_integrase"/>
    <property type="match status" value="1"/>
</dbReference>
<comment type="caution">
    <text evidence="6">The sequence shown here is derived from an EMBL/GenBank/DDBJ whole genome shotgun (WGS) entry which is preliminary data.</text>
</comment>
<dbReference type="PANTHER" id="PTHR30349">
    <property type="entry name" value="PHAGE INTEGRASE-RELATED"/>
    <property type="match status" value="1"/>
</dbReference>
<dbReference type="PROSITE" id="PS51900">
    <property type="entry name" value="CB"/>
    <property type="match status" value="1"/>
</dbReference>
<dbReference type="OrthoDB" id="1822491at2"/>
<reference evidence="6 7" key="1">
    <citation type="submission" date="2019-06" db="EMBL/GenBank/DDBJ databases">
        <authorList>
            <person name="De-Chao Zhang Q."/>
        </authorList>
    </citation>
    <scope>NUCLEOTIDE SEQUENCE [LARGE SCALE GENOMIC DNA]</scope>
    <source>
        <strain evidence="6 7">KN1116</strain>
    </source>
</reference>
<dbReference type="Proteomes" id="UP000818266">
    <property type="component" value="Unassembled WGS sequence"/>
</dbReference>
<dbReference type="InterPro" id="IPR011010">
    <property type="entry name" value="DNA_brk_join_enz"/>
</dbReference>
<dbReference type="EMBL" id="VIKT02000004">
    <property type="protein sequence ID" value="NHF62223.1"/>
    <property type="molecule type" value="Genomic_DNA"/>
</dbReference>
<dbReference type="GO" id="GO:0006310">
    <property type="term" value="P:DNA recombination"/>
    <property type="evidence" value="ECO:0007669"/>
    <property type="project" value="UniProtKB-KW"/>
</dbReference>
<reference evidence="6 7" key="2">
    <citation type="submission" date="2020-03" db="EMBL/GenBank/DDBJ databases">
        <title>Chryseoglobus sp. isolated from a deep-sea seamount.</title>
        <authorList>
            <person name="Zhang D.-C."/>
        </authorList>
    </citation>
    <scope>NUCLEOTIDE SEQUENCE [LARGE SCALE GENOMIC DNA]</scope>
    <source>
        <strain evidence="6 7">KN1116</strain>
    </source>
</reference>
<evidence type="ECO:0000259" key="5">
    <source>
        <dbReference type="PROSITE" id="PS51900"/>
    </source>
</evidence>
<evidence type="ECO:0000256" key="3">
    <source>
        <dbReference type="PROSITE-ProRule" id="PRU01248"/>
    </source>
</evidence>
<name>A0A9E5MI18_9MICO</name>
<dbReference type="SUPFAM" id="SSF56349">
    <property type="entry name" value="DNA breaking-rejoining enzymes"/>
    <property type="match status" value="1"/>
</dbReference>
<dbReference type="Gene3D" id="1.10.443.10">
    <property type="entry name" value="Intergrase catalytic core"/>
    <property type="match status" value="1"/>
</dbReference>
<dbReference type="AlphaFoldDB" id="A0A9E5MI18"/>
<dbReference type="PANTHER" id="PTHR30349:SF64">
    <property type="entry name" value="PROPHAGE INTEGRASE INTD-RELATED"/>
    <property type="match status" value="1"/>
</dbReference>
<sequence>MGTVRHLRLVPQSGMKPQITTPPAWTEPIEAFLANLARSGAPKPTLTLRSYHLRRFACDSQVDPWSATTLDLTDHIDRREWSGSTMKTFRSTMREFYRWAMLHSLTDRNPAELLPRVRVAAGVPRPAEEDALEAALADSDTRTRLMVRLAAYAGLRCREIALVHTDDLVRDLVGWSLVVHGKGDRIRYVPLPDDLARDLLAFADGPGWLFPGLIDGHLSAQYVSKLIARVLPGATAHQLRHRFATRAYQLGGRDIRAVQELLGHASVATTQIYTGVESDAVRRAALAAA</sequence>
<dbReference type="InterPro" id="IPR050090">
    <property type="entry name" value="Tyrosine_recombinase_XerCD"/>
</dbReference>
<gene>
    <name evidence="6" type="ORF">FK219_003035</name>
</gene>
<dbReference type="PROSITE" id="PS51898">
    <property type="entry name" value="TYR_RECOMBINASE"/>
    <property type="match status" value="1"/>
</dbReference>
<keyword evidence="7" id="KW-1185">Reference proteome</keyword>
<dbReference type="GO" id="GO:0003677">
    <property type="term" value="F:DNA binding"/>
    <property type="evidence" value="ECO:0007669"/>
    <property type="project" value="UniProtKB-UniRule"/>
</dbReference>
<proteinExistence type="predicted"/>
<organism evidence="6 7">
    <name type="scientific">Microcella pacifica</name>
    <dbReference type="NCBI Taxonomy" id="2591847"/>
    <lineage>
        <taxon>Bacteria</taxon>
        <taxon>Bacillati</taxon>
        <taxon>Actinomycetota</taxon>
        <taxon>Actinomycetes</taxon>
        <taxon>Micrococcales</taxon>
        <taxon>Microbacteriaceae</taxon>
        <taxon>Microcella</taxon>
    </lineage>
</organism>
<keyword evidence="2" id="KW-0233">DNA recombination</keyword>
<dbReference type="InterPro" id="IPR013762">
    <property type="entry name" value="Integrase-like_cat_sf"/>
</dbReference>
<feature type="domain" description="Tyr recombinase" evidence="4">
    <location>
        <begin position="122"/>
        <end position="286"/>
    </location>
</feature>
<dbReference type="InterPro" id="IPR044068">
    <property type="entry name" value="CB"/>
</dbReference>